<dbReference type="AlphaFoldDB" id="A0A1R1PWN4"/>
<evidence type="ECO:0000256" key="1">
    <source>
        <dbReference type="SAM" id="SignalP"/>
    </source>
</evidence>
<dbReference type="EMBL" id="LSSK01000087">
    <property type="protein sequence ID" value="OMH85396.1"/>
    <property type="molecule type" value="Genomic_DNA"/>
</dbReference>
<evidence type="ECO:0000313" key="3">
    <source>
        <dbReference type="Proteomes" id="UP000188320"/>
    </source>
</evidence>
<name>A0A1R1PWN4_ZANCU</name>
<dbReference type="SUPFAM" id="SSF49329">
    <property type="entry name" value="Cu,Zn superoxide dismutase-like"/>
    <property type="match status" value="1"/>
</dbReference>
<proteinExistence type="predicted"/>
<protein>
    <submittedName>
        <fullName evidence="2">Copper chaperone for superoxide dismutase</fullName>
    </submittedName>
</protein>
<dbReference type="InterPro" id="IPR036423">
    <property type="entry name" value="SOD-like_Cu/Zn_dom_sf"/>
</dbReference>
<organism evidence="2 3">
    <name type="scientific">Zancudomyces culisetae</name>
    <name type="common">Gut fungus</name>
    <name type="synonym">Smittium culisetae</name>
    <dbReference type="NCBI Taxonomy" id="1213189"/>
    <lineage>
        <taxon>Eukaryota</taxon>
        <taxon>Fungi</taxon>
        <taxon>Fungi incertae sedis</taxon>
        <taxon>Zoopagomycota</taxon>
        <taxon>Kickxellomycotina</taxon>
        <taxon>Harpellomycetes</taxon>
        <taxon>Harpellales</taxon>
        <taxon>Legeriomycetaceae</taxon>
        <taxon>Zancudomyces</taxon>
    </lineage>
</organism>
<reference evidence="3" key="1">
    <citation type="submission" date="2017-01" db="EMBL/GenBank/DDBJ databases">
        <authorList>
            <person name="Wang Y."/>
            <person name="White M."/>
            <person name="Kvist S."/>
            <person name="Moncalvo J.-M."/>
        </authorList>
    </citation>
    <scope>NUCLEOTIDE SEQUENCE [LARGE SCALE GENOMIC DNA]</scope>
    <source>
        <strain evidence="3">COL-18-3</strain>
    </source>
</reference>
<accession>A0A1R1PWN4</accession>
<feature type="chain" id="PRO_5012322519" evidence="1">
    <location>
        <begin position="20"/>
        <end position="249"/>
    </location>
</feature>
<dbReference type="GO" id="GO:0046872">
    <property type="term" value="F:metal ion binding"/>
    <property type="evidence" value="ECO:0007669"/>
    <property type="project" value="InterPro"/>
</dbReference>
<keyword evidence="3" id="KW-1185">Reference proteome</keyword>
<evidence type="ECO:0000313" key="2">
    <source>
        <dbReference type="EMBL" id="OMH85396.1"/>
    </source>
</evidence>
<dbReference type="Proteomes" id="UP000188320">
    <property type="component" value="Unassembled WGS sequence"/>
</dbReference>
<sequence length="249" mass="27652">MPALLYRFSIVFFLHFVFSALTPFLCTDQETFAPSTHFILHEFFFRPWKIRPSLIVEKLHSSGRTAVVRGAGLSNGASLGAAVSILDRYPVDVPMSSGVTSGLVRFIQICEDECYLDVTFNDAVPGKYSLNIHANGDTTNVPKSCGGYFSEIFKKIFNRSDSPYQKDILIDVGQDGKGKTSLECQGWNVHELIGRSVIIDQVMSTRKKTVLAGIIARSSGLFENNKLICACTGNTIWEEDAIFRSKSKF</sequence>
<comment type="caution">
    <text evidence="2">The sequence shown here is derived from an EMBL/GenBank/DDBJ whole genome shotgun (WGS) entry which is preliminary data.</text>
</comment>
<dbReference type="GO" id="GO:0006801">
    <property type="term" value="P:superoxide metabolic process"/>
    <property type="evidence" value="ECO:0007669"/>
    <property type="project" value="InterPro"/>
</dbReference>
<gene>
    <name evidence="2" type="ORF">AX774_g1047</name>
</gene>
<keyword evidence="1" id="KW-0732">Signal</keyword>
<feature type="signal peptide" evidence="1">
    <location>
        <begin position="1"/>
        <end position="19"/>
    </location>
</feature>
<dbReference type="OrthoDB" id="666972at2759"/>
<dbReference type="Gene3D" id="2.60.40.200">
    <property type="entry name" value="Superoxide dismutase, copper/zinc binding domain"/>
    <property type="match status" value="1"/>
</dbReference>